<organism evidence="1 2">
    <name type="scientific">Armillaria tabescens</name>
    <name type="common">Ringless honey mushroom</name>
    <name type="synonym">Agaricus tabescens</name>
    <dbReference type="NCBI Taxonomy" id="1929756"/>
    <lineage>
        <taxon>Eukaryota</taxon>
        <taxon>Fungi</taxon>
        <taxon>Dikarya</taxon>
        <taxon>Basidiomycota</taxon>
        <taxon>Agaricomycotina</taxon>
        <taxon>Agaricomycetes</taxon>
        <taxon>Agaricomycetidae</taxon>
        <taxon>Agaricales</taxon>
        <taxon>Marasmiineae</taxon>
        <taxon>Physalacriaceae</taxon>
        <taxon>Desarmillaria</taxon>
    </lineage>
</organism>
<dbReference type="RefSeq" id="XP_060323365.1">
    <property type="nucleotide sequence ID" value="XM_060470354.1"/>
</dbReference>
<accession>A0AA39JFR1</accession>
<keyword evidence="2" id="KW-1185">Reference proteome</keyword>
<reference evidence="1" key="1">
    <citation type="submission" date="2023-06" db="EMBL/GenBank/DDBJ databases">
        <authorList>
            <consortium name="Lawrence Berkeley National Laboratory"/>
            <person name="Ahrendt S."/>
            <person name="Sahu N."/>
            <person name="Indic B."/>
            <person name="Wong-Bajracharya J."/>
            <person name="Merenyi Z."/>
            <person name="Ke H.-M."/>
            <person name="Monk M."/>
            <person name="Kocsube S."/>
            <person name="Drula E."/>
            <person name="Lipzen A."/>
            <person name="Balint B."/>
            <person name="Henrissat B."/>
            <person name="Andreopoulos B."/>
            <person name="Martin F.M."/>
            <person name="Harder C.B."/>
            <person name="Rigling D."/>
            <person name="Ford K.L."/>
            <person name="Foster G.D."/>
            <person name="Pangilinan J."/>
            <person name="Papanicolaou A."/>
            <person name="Barry K."/>
            <person name="LaButti K."/>
            <person name="Viragh M."/>
            <person name="Koriabine M."/>
            <person name="Yan M."/>
            <person name="Riley R."/>
            <person name="Champramary S."/>
            <person name="Plett K.L."/>
            <person name="Tsai I.J."/>
            <person name="Slot J."/>
            <person name="Sipos G."/>
            <person name="Plett J."/>
            <person name="Nagy L.G."/>
            <person name="Grigoriev I.V."/>
        </authorList>
    </citation>
    <scope>NUCLEOTIDE SEQUENCE</scope>
    <source>
        <strain evidence="1">CCBAS 213</strain>
    </source>
</reference>
<name>A0AA39JFR1_ARMTA</name>
<evidence type="ECO:0000313" key="1">
    <source>
        <dbReference type="EMBL" id="KAK0439723.1"/>
    </source>
</evidence>
<gene>
    <name evidence="1" type="ORF">EV420DRAFT_1486176</name>
</gene>
<comment type="caution">
    <text evidence="1">The sequence shown here is derived from an EMBL/GenBank/DDBJ whole genome shotgun (WGS) entry which is preliminary data.</text>
</comment>
<dbReference type="AlphaFoldDB" id="A0AA39JFR1"/>
<dbReference type="Proteomes" id="UP001175211">
    <property type="component" value="Unassembled WGS sequence"/>
</dbReference>
<dbReference type="EMBL" id="JAUEPS010000082">
    <property type="protein sequence ID" value="KAK0439723.1"/>
    <property type="molecule type" value="Genomic_DNA"/>
</dbReference>
<sequence length="314" mass="35520">MKREGGRMCWEWTYRALPNTNATSWHLAHSGAGIWHYAAKADGDYAFVSRGWRKVLSHNSITLAKLYYPSGVPTIFLSNMRLSRVVQPMQFLYPSDTVTAVCPLLMPMTISPAPYLPQQPRRSRNDQISSWRFSLQASKPLFTLHGRQDAPLIMVLDAIDTNANSTATWFPNLLHIEPPVSASQMLLEKRRPDEWFSSTSLQDKSSFSVLFIKEVGQHTLKSEPFGLGWIARCFVKVDTIGGKCALMQSRATFIFYILPDFCATMPFRIRASKDAALVVARLIFNTNDTSPTQGSPWTMAFAPPRRVNIWRARA</sequence>
<protein>
    <submittedName>
        <fullName evidence="1">Uncharacterized protein</fullName>
    </submittedName>
</protein>
<evidence type="ECO:0000313" key="2">
    <source>
        <dbReference type="Proteomes" id="UP001175211"/>
    </source>
</evidence>
<dbReference type="GeneID" id="85353902"/>
<proteinExistence type="predicted"/>